<reference evidence="1 2" key="2">
    <citation type="journal article" date="2022" name="Mol. Ecol. Resour.">
        <title>The genomes of chicory, endive, great burdock and yacon provide insights into Asteraceae paleo-polyploidization history and plant inulin production.</title>
        <authorList>
            <person name="Fan W."/>
            <person name="Wang S."/>
            <person name="Wang H."/>
            <person name="Wang A."/>
            <person name="Jiang F."/>
            <person name="Liu H."/>
            <person name="Zhao H."/>
            <person name="Xu D."/>
            <person name="Zhang Y."/>
        </authorList>
    </citation>
    <scope>NUCLEOTIDE SEQUENCE [LARGE SCALE GENOMIC DNA]</scope>
    <source>
        <strain evidence="2">cv. Yunnan</strain>
        <tissue evidence="1">Leaves</tissue>
    </source>
</reference>
<reference evidence="2" key="1">
    <citation type="journal article" date="2022" name="Mol. Ecol. Resour.">
        <title>The genomes of chicory, endive, great burdock and yacon provide insights into Asteraceae palaeo-polyploidization history and plant inulin production.</title>
        <authorList>
            <person name="Fan W."/>
            <person name="Wang S."/>
            <person name="Wang H."/>
            <person name="Wang A."/>
            <person name="Jiang F."/>
            <person name="Liu H."/>
            <person name="Zhao H."/>
            <person name="Xu D."/>
            <person name="Zhang Y."/>
        </authorList>
    </citation>
    <scope>NUCLEOTIDE SEQUENCE [LARGE SCALE GENOMIC DNA]</scope>
    <source>
        <strain evidence="2">cv. Yunnan</strain>
    </source>
</reference>
<keyword evidence="2" id="KW-1185">Reference proteome</keyword>
<comment type="caution">
    <text evidence="1">The sequence shown here is derived from an EMBL/GenBank/DDBJ whole genome shotgun (WGS) entry which is preliminary data.</text>
</comment>
<evidence type="ECO:0000313" key="1">
    <source>
        <dbReference type="EMBL" id="KAI3787626.1"/>
    </source>
</evidence>
<gene>
    <name evidence="1" type="ORF">L1987_42227</name>
</gene>
<evidence type="ECO:0000313" key="2">
    <source>
        <dbReference type="Proteomes" id="UP001056120"/>
    </source>
</evidence>
<organism evidence="1 2">
    <name type="scientific">Smallanthus sonchifolius</name>
    <dbReference type="NCBI Taxonomy" id="185202"/>
    <lineage>
        <taxon>Eukaryota</taxon>
        <taxon>Viridiplantae</taxon>
        <taxon>Streptophyta</taxon>
        <taxon>Embryophyta</taxon>
        <taxon>Tracheophyta</taxon>
        <taxon>Spermatophyta</taxon>
        <taxon>Magnoliopsida</taxon>
        <taxon>eudicotyledons</taxon>
        <taxon>Gunneridae</taxon>
        <taxon>Pentapetalae</taxon>
        <taxon>asterids</taxon>
        <taxon>campanulids</taxon>
        <taxon>Asterales</taxon>
        <taxon>Asteraceae</taxon>
        <taxon>Asteroideae</taxon>
        <taxon>Heliantheae alliance</taxon>
        <taxon>Millerieae</taxon>
        <taxon>Smallanthus</taxon>
    </lineage>
</organism>
<proteinExistence type="predicted"/>
<dbReference type="Proteomes" id="UP001056120">
    <property type="component" value="Linkage Group LG13"/>
</dbReference>
<name>A0ACB9GWN2_9ASTR</name>
<protein>
    <submittedName>
        <fullName evidence="1">Uncharacterized protein</fullName>
    </submittedName>
</protein>
<dbReference type="EMBL" id="CM042030">
    <property type="protein sequence ID" value="KAI3787626.1"/>
    <property type="molecule type" value="Genomic_DNA"/>
</dbReference>
<accession>A0ACB9GWN2</accession>
<sequence>MLPYASLQEAETAIGRPLTPAETLWFNYTADKSDYILYCHNIPLIFLLSTLVPLFYLLIELMFPCYVASYKVQPKIKVSLYDNFKCYLVVMRTFFLIVVPVLLVSYPSIKMIGIRTSLPLPSSMEIISQLIIYFVIEDYTNYWIHRAFHLKWVYENIHKVHHEYTAPMGFATQHAHWVEILVFGIPSFLGPAIVPGHLLTFLLWIALREIESVENHTGYDFPWTFKKYIPLSAGAEYHDYHHYVGGQSQSNFAPIFTYCDYIYGTDKGYRYRKRLLQKQLKDGSRSDGSYACAQDIKSE</sequence>